<comment type="caution">
    <text evidence="1">The sequence shown here is derived from an EMBL/GenBank/DDBJ whole genome shotgun (WGS) entry which is preliminary data.</text>
</comment>
<dbReference type="Proteomes" id="UP000226525">
    <property type="component" value="Unassembled WGS sequence"/>
</dbReference>
<accession>A0A2D6YMR8</accession>
<sequence length="64" mass="7748">MFDVKWLKKVDAILEYINSELSETNFNNSDFHRYPYEKKICLIDIDVPRFLEYQIDKKESLTIS</sequence>
<reference evidence="2" key="1">
    <citation type="submission" date="2017-09" db="EMBL/GenBank/DDBJ databases">
        <title>The Reconstruction of 2,631 Draft Metagenome-Assembled Genomes from the Global Oceans.</title>
        <authorList>
            <person name="Tully B.J."/>
            <person name="Graham E.D."/>
            <person name="Heidelberg J.F."/>
        </authorList>
    </citation>
    <scope>NUCLEOTIDE SEQUENCE [LARGE SCALE GENOMIC DNA]</scope>
</reference>
<dbReference type="AlphaFoldDB" id="A0A2D6YMR8"/>
<proteinExistence type="predicted"/>
<organism evidence="1 2">
    <name type="scientific">SAR324 cluster bacterium</name>
    <dbReference type="NCBI Taxonomy" id="2024889"/>
    <lineage>
        <taxon>Bacteria</taxon>
        <taxon>Deltaproteobacteria</taxon>
        <taxon>SAR324 cluster</taxon>
    </lineage>
</organism>
<gene>
    <name evidence="1" type="ORF">CMN54_13620</name>
</gene>
<protein>
    <submittedName>
        <fullName evidence="1">Uncharacterized protein</fullName>
    </submittedName>
</protein>
<name>A0A2D6YMR8_9DELT</name>
<dbReference type="EMBL" id="NZEX01000161">
    <property type="protein sequence ID" value="MAH64454.1"/>
    <property type="molecule type" value="Genomic_DNA"/>
</dbReference>
<evidence type="ECO:0000313" key="2">
    <source>
        <dbReference type="Proteomes" id="UP000226525"/>
    </source>
</evidence>
<evidence type="ECO:0000313" key="1">
    <source>
        <dbReference type="EMBL" id="MAH64454.1"/>
    </source>
</evidence>